<accession>A0A8J3VT99</accession>
<dbReference type="InterPro" id="IPR017039">
    <property type="entry name" value="Virul_fac_BrkB"/>
</dbReference>
<feature type="transmembrane region" description="Helical" evidence="7">
    <location>
        <begin position="201"/>
        <end position="224"/>
    </location>
</feature>
<evidence type="ECO:0000256" key="3">
    <source>
        <dbReference type="ARBA" id="ARBA00022692"/>
    </source>
</evidence>
<dbReference type="PANTHER" id="PTHR30213:SF1">
    <property type="entry name" value="INNER MEMBRANE PROTEIN YHJD"/>
    <property type="match status" value="1"/>
</dbReference>
<comment type="subcellular location">
    <subcellularLocation>
        <location evidence="1">Cell membrane</location>
        <topology evidence="1">Multi-pass membrane protein</topology>
    </subcellularLocation>
</comment>
<evidence type="ECO:0000313" key="8">
    <source>
        <dbReference type="EMBL" id="GIH17874.1"/>
    </source>
</evidence>
<evidence type="ECO:0000256" key="1">
    <source>
        <dbReference type="ARBA" id="ARBA00004651"/>
    </source>
</evidence>
<feature type="transmembrane region" description="Helical" evidence="7">
    <location>
        <begin position="126"/>
        <end position="148"/>
    </location>
</feature>
<evidence type="ECO:0008006" key="10">
    <source>
        <dbReference type="Google" id="ProtNLM"/>
    </source>
</evidence>
<dbReference type="Proteomes" id="UP000642748">
    <property type="component" value="Unassembled WGS sequence"/>
</dbReference>
<evidence type="ECO:0000256" key="6">
    <source>
        <dbReference type="SAM" id="MobiDB-lite"/>
    </source>
</evidence>
<keyword evidence="9" id="KW-1185">Reference proteome</keyword>
<keyword evidence="4 7" id="KW-1133">Transmembrane helix</keyword>
<feature type="transmembrane region" description="Helical" evidence="7">
    <location>
        <begin position="168"/>
        <end position="189"/>
    </location>
</feature>
<keyword evidence="5 7" id="KW-0472">Membrane</keyword>
<gene>
    <name evidence="8" type="ORF">Raf01_60460</name>
</gene>
<evidence type="ECO:0000256" key="4">
    <source>
        <dbReference type="ARBA" id="ARBA00022989"/>
    </source>
</evidence>
<dbReference type="PANTHER" id="PTHR30213">
    <property type="entry name" value="INNER MEMBRANE PROTEIN YHJD"/>
    <property type="match status" value="1"/>
</dbReference>
<proteinExistence type="predicted"/>
<protein>
    <recommendedName>
        <fullName evidence="10">YihY/virulence factor BrkB family protein</fullName>
    </recommendedName>
</protein>
<sequence>MVVRNHSTAPFARPAVDVTAEGNPRPMDVVGRLLGPIDRAQQRWGWAGYPYAVIKKYQEDNGANLAALLTYYAFLSVFPLLLVFTSLLGYALRSNPGLQQELLHSALVEFPVVGQQLRSNGLRGHWYVLAFAVLLTLWGARGVAIAIQNAMNTVWNVPYAHRPNFVTASIRGIPLLFSVGAAVLITGLLSGIGSATSSIGLFLRSVAFVASAVINIGIFLLAFRLATVRVVPLRDFARSALISAVLWQVLLALGTLLVAHQVRHAQALYSTFGVVIGLLAWLHLQAQLTLLAVESDVVRVRGLWPRSVVPPPLTRADRECLRAYAWQARRRPKEEQDVSVRFSEPGRRDLPPMDPPT</sequence>
<comment type="caution">
    <text evidence="8">The sequence shown here is derived from an EMBL/GenBank/DDBJ whole genome shotgun (WGS) entry which is preliminary data.</text>
</comment>
<feature type="region of interest" description="Disordered" evidence="6">
    <location>
        <begin position="329"/>
        <end position="357"/>
    </location>
</feature>
<name>A0A8J3VT99_9ACTN</name>
<keyword evidence="3 7" id="KW-0812">Transmembrane</keyword>
<evidence type="ECO:0000256" key="5">
    <source>
        <dbReference type="ARBA" id="ARBA00023136"/>
    </source>
</evidence>
<organism evidence="8 9">
    <name type="scientific">Rugosimonospora africana</name>
    <dbReference type="NCBI Taxonomy" id="556532"/>
    <lineage>
        <taxon>Bacteria</taxon>
        <taxon>Bacillati</taxon>
        <taxon>Actinomycetota</taxon>
        <taxon>Actinomycetes</taxon>
        <taxon>Micromonosporales</taxon>
        <taxon>Micromonosporaceae</taxon>
        <taxon>Rugosimonospora</taxon>
    </lineage>
</organism>
<evidence type="ECO:0000313" key="9">
    <source>
        <dbReference type="Proteomes" id="UP000642748"/>
    </source>
</evidence>
<evidence type="ECO:0000256" key="7">
    <source>
        <dbReference type="SAM" id="Phobius"/>
    </source>
</evidence>
<evidence type="ECO:0000256" key="2">
    <source>
        <dbReference type="ARBA" id="ARBA00022475"/>
    </source>
</evidence>
<feature type="transmembrane region" description="Helical" evidence="7">
    <location>
        <begin position="236"/>
        <end position="259"/>
    </location>
</feature>
<feature type="compositionally biased region" description="Basic and acidic residues" evidence="6">
    <location>
        <begin position="332"/>
        <end position="351"/>
    </location>
</feature>
<dbReference type="GO" id="GO:0005886">
    <property type="term" value="C:plasma membrane"/>
    <property type="evidence" value="ECO:0007669"/>
    <property type="project" value="UniProtKB-SubCell"/>
</dbReference>
<keyword evidence="2" id="KW-1003">Cell membrane</keyword>
<dbReference type="EMBL" id="BONZ01000060">
    <property type="protein sequence ID" value="GIH17874.1"/>
    <property type="molecule type" value="Genomic_DNA"/>
</dbReference>
<feature type="transmembrane region" description="Helical" evidence="7">
    <location>
        <begin position="71"/>
        <end position="92"/>
    </location>
</feature>
<feature type="transmembrane region" description="Helical" evidence="7">
    <location>
        <begin position="266"/>
        <end position="284"/>
    </location>
</feature>
<reference evidence="8" key="1">
    <citation type="submission" date="2021-01" db="EMBL/GenBank/DDBJ databases">
        <title>Whole genome shotgun sequence of Rugosimonospora africana NBRC 104875.</title>
        <authorList>
            <person name="Komaki H."/>
            <person name="Tamura T."/>
        </authorList>
    </citation>
    <scope>NUCLEOTIDE SEQUENCE</scope>
    <source>
        <strain evidence="8">NBRC 104875</strain>
    </source>
</reference>
<dbReference type="Pfam" id="PF03631">
    <property type="entry name" value="Virul_fac_BrkB"/>
    <property type="match status" value="1"/>
</dbReference>
<dbReference type="AlphaFoldDB" id="A0A8J3VT99"/>